<evidence type="ECO:0000256" key="1">
    <source>
        <dbReference type="SAM" id="MobiDB-lite"/>
    </source>
</evidence>
<keyword evidence="3" id="KW-1185">Reference proteome</keyword>
<dbReference type="EMBL" id="KV722617">
    <property type="protein sequence ID" value="OCH84988.1"/>
    <property type="molecule type" value="Genomic_DNA"/>
</dbReference>
<feature type="compositionally biased region" description="Acidic residues" evidence="1">
    <location>
        <begin position="151"/>
        <end position="163"/>
    </location>
</feature>
<dbReference type="Proteomes" id="UP000250043">
    <property type="component" value="Unassembled WGS sequence"/>
</dbReference>
<name>A0A8E2DJQ5_9APHY</name>
<reference evidence="2 3" key="1">
    <citation type="submission" date="2016-07" db="EMBL/GenBank/DDBJ databases">
        <title>Draft genome of the white-rot fungus Obba rivulosa 3A-2.</title>
        <authorList>
            <consortium name="DOE Joint Genome Institute"/>
            <person name="Miettinen O."/>
            <person name="Riley R."/>
            <person name="Acob R."/>
            <person name="Barry K."/>
            <person name="Cullen D."/>
            <person name="De Vries R."/>
            <person name="Hainaut M."/>
            <person name="Hatakka A."/>
            <person name="Henrissat B."/>
            <person name="Hilden K."/>
            <person name="Kuo R."/>
            <person name="Labutti K."/>
            <person name="Lipzen A."/>
            <person name="Makela M.R."/>
            <person name="Sandor L."/>
            <person name="Spatafora J.W."/>
            <person name="Grigoriev I.V."/>
            <person name="Hibbett D.S."/>
        </authorList>
    </citation>
    <scope>NUCLEOTIDE SEQUENCE [LARGE SCALE GENOMIC DNA]</scope>
    <source>
        <strain evidence="2 3">3A-2</strain>
    </source>
</reference>
<protein>
    <submittedName>
        <fullName evidence="2">Uncharacterized protein</fullName>
    </submittedName>
</protein>
<accession>A0A8E2DJQ5</accession>
<organism evidence="2 3">
    <name type="scientific">Obba rivulosa</name>
    <dbReference type="NCBI Taxonomy" id="1052685"/>
    <lineage>
        <taxon>Eukaryota</taxon>
        <taxon>Fungi</taxon>
        <taxon>Dikarya</taxon>
        <taxon>Basidiomycota</taxon>
        <taxon>Agaricomycotina</taxon>
        <taxon>Agaricomycetes</taxon>
        <taxon>Polyporales</taxon>
        <taxon>Gelatoporiaceae</taxon>
        <taxon>Obba</taxon>
    </lineage>
</organism>
<proteinExistence type="predicted"/>
<sequence length="163" mass="17483">MHPSRWQAALARPRGMGRLARGDDPDHEDLLGLCHGRVSGVHAIGEIWADIFWVIAKLGVVDSLFPLLRLLAKGTVPAGEFYRRGHDKAARADAVQLILTGGENHCDLGTGFTESGLGQNPRMAGHAPWGGGMRTNVYQGTDVPDAHDMQDGGDDDDNGPPKN</sequence>
<dbReference type="AlphaFoldDB" id="A0A8E2DJQ5"/>
<evidence type="ECO:0000313" key="3">
    <source>
        <dbReference type="Proteomes" id="UP000250043"/>
    </source>
</evidence>
<evidence type="ECO:0000313" key="2">
    <source>
        <dbReference type="EMBL" id="OCH84988.1"/>
    </source>
</evidence>
<feature type="region of interest" description="Disordered" evidence="1">
    <location>
        <begin position="128"/>
        <end position="163"/>
    </location>
</feature>
<gene>
    <name evidence="2" type="ORF">OBBRIDRAFT_839313</name>
</gene>